<feature type="domain" description="DUF4440" evidence="1">
    <location>
        <begin position="4"/>
        <end position="107"/>
    </location>
</feature>
<accession>A0A506U725</accession>
<name>A0A506U725_9HYPH</name>
<dbReference type="AlphaFoldDB" id="A0A506U725"/>
<evidence type="ECO:0000259" key="1">
    <source>
        <dbReference type="Pfam" id="PF14534"/>
    </source>
</evidence>
<protein>
    <submittedName>
        <fullName evidence="2">Nuclear transport factor 2 family protein</fullName>
    </submittedName>
</protein>
<dbReference type="SUPFAM" id="SSF54427">
    <property type="entry name" value="NTF2-like"/>
    <property type="match status" value="1"/>
</dbReference>
<dbReference type="EMBL" id="VHLG01000007">
    <property type="protein sequence ID" value="TPW30173.1"/>
    <property type="molecule type" value="Genomic_DNA"/>
</dbReference>
<proteinExistence type="predicted"/>
<keyword evidence="3" id="KW-1185">Reference proteome</keyword>
<dbReference type="Gene3D" id="3.10.450.50">
    <property type="match status" value="1"/>
</dbReference>
<gene>
    <name evidence="2" type="ORF">FJU08_12290</name>
</gene>
<organism evidence="2 3">
    <name type="scientific">Martelella alba</name>
    <dbReference type="NCBI Taxonomy" id="2590451"/>
    <lineage>
        <taxon>Bacteria</taxon>
        <taxon>Pseudomonadati</taxon>
        <taxon>Pseudomonadota</taxon>
        <taxon>Alphaproteobacteria</taxon>
        <taxon>Hyphomicrobiales</taxon>
        <taxon>Aurantimonadaceae</taxon>
        <taxon>Martelella</taxon>
    </lineage>
</organism>
<dbReference type="InterPro" id="IPR027843">
    <property type="entry name" value="DUF4440"/>
</dbReference>
<evidence type="ECO:0000313" key="3">
    <source>
        <dbReference type="Proteomes" id="UP000318801"/>
    </source>
</evidence>
<dbReference type="Pfam" id="PF14534">
    <property type="entry name" value="DUF4440"/>
    <property type="match status" value="1"/>
</dbReference>
<dbReference type="OrthoDB" id="9152983at2"/>
<evidence type="ECO:0000313" key="2">
    <source>
        <dbReference type="EMBL" id="TPW30173.1"/>
    </source>
</evidence>
<reference evidence="2 3" key="1">
    <citation type="submission" date="2019-06" db="EMBL/GenBank/DDBJ databases">
        <authorList>
            <person name="Li M."/>
        </authorList>
    </citation>
    <scope>NUCLEOTIDE SEQUENCE [LARGE SCALE GENOMIC DNA]</scope>
    <source>
        <strain evidence="2 3">BGMRC2036</strain>
    </source>
</reference>
<dbReference type="InterPro" id="IPR032710">
    <property type="entry name" value="NTF2-like_dom_sf"/>
</dbReference>
<dbReference type="Proteomes" id="UP000318801">
    <property type="component" value="Unassembled WGS sequence"/>
</dbReference>
<comment type="caution">
    <text evidence="2">The sequence shown here is derived from an EMBL/GenBank/DDBJ whole genome shotgun (WGS) entry which is preliminary data.</text>
</comment>
<sequence>MVAYGRDINLHDFDRIAGLISADATFWFTDGTHHGLHDIRAAFETNWRQLEKEIYGLQDLAWVARGRFSACCTYRFFWTAEINGNKIAGGGLGTTVLRREDDGLWRIIHEHLSKAP</sequence>